<dbReference type="InterPro" id="IPR023213">
    <property type="entry name" value="CAT-like_dom_sf"/>
</dbReference>
<evidence type="ECO:0000256" key="8">
    <source>
        <dbReference type="ARBA" id="ARBA00023315"/>
    </source>
</evidence>
<dbReference type="SUPFAM" id="SSF52777">
    <property type="entry name" value="CoA-dependent acyltransferases"/>
    <property type="match status" value="1"/>
</dbReference>
<evidence type="ECO:0000256" key="3">
    <source>
        <dbReference type="ARBA" id="ARBA00005145"/>
    </source>
</evidence>
<dbReference type="Pfam" id="PF02817">
    <property type="entry name" value="E3_binding"/>
    <property type="match status" value="1"/>
</dbReference>
<evidence type="ECO:0000256" key="7">
    <source>
        <dbReference type="ARBA" id="ARBA00022823"/>
    </source>
</evidence>
<sequence length="470" mass="49519">MGTLSIRMPDIGEGIAEAELVEWHVAPGDIVQEDQPLAAVMTDKATVEIPSPASGKVVWLGGEVGDSIAVKAELIRLEVEGEGNVSADAEPPMRAAKAAEEGSGADEAPRAGVPAAGAAESAAESSATKSSATKSSATKSSATKSPAAKSPTAKNGEASRAAARPEPRGQGRPAPAAALRPEGERPLATPSVRQRAREAGVDLRFVRGSGPAGRITHDDLTAHVEAGAPEGRPAHRRDGSVTEVKVVGLRRRIAERMQLAKRNIPHISIIEEVDVTGLEDLRAKLNAEGRGAAKLTLLPFLMKAIVRAVREQPALNALYDDEAGVVRQFGGVHIGIATQTPNGLMVPVVRHAEALTLREAAGELLRLAEAARDGSATREELSGSTITITSLGPLGAIATTPIINHPEVAIVGVNRMQIRPFWDGTEFVPRKMMNISCSFDHRVIDGWDAAVFVQRLKTLLETPAMIFVEE</sequence>
<comment type="similarity">
    <text evidence="4 10">Belongs to the 2-oxoacid dehydrogenase family.</text>
</comment>
<dbReference type="SUPFAM" id="SSF51230">
    <property type="entry name" value="Single hybrid motif"/>
    <property type="match status" value="1"/>
</dbReference>
<dbReference type="GO" id="GO:0016407">
    <property type="term" value="F:acetyltransferase activity"/>
    <property type="evidence" value="ECO:0007669"/>
    <property type="project" value="TreeGrafter"/>
</dbReference>
<reference evidence="14 15" key="1">
    <citation type="submission" date="2016-12" db="EMBL/GenBank/DDBJ databases">
        <title>Comparison of Traditional DNA-DNA Hybridization with In Silico Genomic Analysis.</title>
        <authorList>
            <person name="Nicholson A.C."/>
            <person name="Humrighouse B.W."/>
            <person name="Graziano J."/>
            <person name="Lasker B."/>
            <person name="Whitney A.M."/>
            <person name="Mcquiston J.R."/>
        </authorList>
    </citation>
    <scope>NUCLEOTIDE SEQUENCE [LARGE SCALE GENOMIC DNA]</scope>
    <source>
        <strain evidence="14 15">H2240</strain>
    </source>
</reference>
<dbReference type="GO" id="GO:0004149">
    <property type="term" value="F:dihydrolipoyllysine-residue succinyltransferase activity"/>
    <property type="evidence" value="ECO:0007669"/>
    <property type="project" value="UniProtKB-EC"/>
</dbReference>
<comment type="cofactor">
    <cofactor evidence="1 10">
        <name>(R)-lipoate</name>
        <dbReference type="ChEBI" id="CHEBI:83088"/>
    </cofactor>
</comment>
<keyword evidence="6 10" id="KW-0808">Transferase</keyword>
<dbReference type="InterPro" id="IPR004167">
    <property type="entry name" value="PSBD"/>
</dbReference>
<dbReference type="GO" id="GO:0005737">
    <property type="term" value="C:cytoplasm"/>
    <property type="evidence" value="ECO:0007669"/>
    <property type="project" value="TreeGrafter"/>
</dbReference>
<dbReference type="PROSITE" id="PS51826">
    <property type="entry name" value="PSBD"/>
    <property type="match status" value="1"/>
</dbReference>
<dbReference type="InterPro" id="IPR003016">
    <property type="entry name" value="2-oxoA_DH_lipoyl-BS"/>
</dbReference>
<evidence type="ECO:0000256" key="6">
    <source>
        <dbReference type="ARBA" id="ARBA00022679"/>
    </source>
</evidence>
<dbReference type="InterPro" id="IPR011053">
    <property type="entry name" value="Single_hybrid_motif"/>
</dbReference>
<protein>
    <recommendedName>
        <fullName evidence="10">Dihydrolipoamide acetyltransferase component of pyruvate dehydrogenase complex</fullName>
        <ecNumber evidence="10">2.3.1.-</ecNumber>
    </recommendedName>
</protein>
<feature type="compositionally biased region" description="Low complexity" evidence="11">
    <location>
        <begin position="170"/>
        <end position="180"/>
    </location>
</feature>
<comment type="catalytic activity">
    <reaction evidence="9">
        <text>N(6)-[(R)-dihydrolipoyl]-L-lysyl-[protein] + succinyl-CoA = N(6)-[(R)-S(8)-succinyldihydrolipoyl]-L-lysyl-[protein] + CoA</text>
        <dbReference type="Rhea" id="RHEA:15213"/>
        <dbReference type="Rhea" id="RHEA-COMP:10475"/>
        <dbReference type="Rhea" id="RHEA-COMP:20092"/>
        <dbReference type="ChEBI" id="CHEBI:57287"/>
        <dbReference type="ChEBI" id="CHEBI:57292"/>
        <dbReference type="ChEBI" id="CHEBI:83100"/>
        <dbReference type="ChEBI" id="CHEBI:83120"/>
        <dbReference type="EC" id="2.3.1.61"/>
    </reaction>
</comment>
<gene>
    <name evidence="14" type="ORF">CDV49_17775</name>
</gene>
<evidence type="ECO:0000256" key="4">
    <source>
        <dbReference type="ARBA" id="ARBA00007317"/>
    </source>
</evidence>
<dbReference type="PANTHER" id="PTHR43178">
    <property type="entry name" value="DIHYDROLIPOAMIDE ACETYLTRANSFERASE COMPONENT OF PYRUVATE DEHYDROGENASE COMPLEX"/>
    <property type="match status" value="1"/>
</dbReference>
<dbReference type="AlphaFoldDB" id="A0A212A762"/>
<comment type="pathway">
    <text evidence="3">Amino-acid degradation; L-lysine degradation via saccharopine pathway; glutaryl-CoA from L-lysine: step 6/6.</text>
</comment>
<evidence type="ECO:0000259" key="13">
    <source>
        <dbReference type="PROSITE" id="PS51826"/>
    </source>
</evidence>
<evidence type="ECO:0000256" key="9">
    <source>
        <dbReference type="ARBA" id="ARBA00052761"/>
    </source>
</evidence>
<dbReference type="Proteomes" id="UP000196878">
    <property type="component" value="Unassembled WGS sequence"/>
</dbReference>
<organism evidence="14 15">
    <name type="scientific">Haematobacter genomosp. 1</name>
    <dbReference type="NCBI Taxonomy" id="366618"/>
    <lineage>
        <taxon>Bacteria</taxon>
        <taxon>Pseudomonadati</taxon>
        <taxon>Pseudomonadota</taxon>
        <taxon>Alphaproteobacteria</taxon>
        <taxon>Rhodobacterales</taxon>
        <taxon>Paracoccaceae</taxon>
        <taxon>Haematobacter</taxon>
    </lineage>
</organism>
<feature type="domain" description="Peripheral subunit-binding (PSBD)" evidence="13">
    <location>
        <begin position="187"/>
        <end position="224"/>
    </location>
</feature>
<dbReference type="SUPFAM" id="SSF47005">
    <property type="entry name" value="Peripheral subunit-binding domain of 2-oxo acid dehydrogenase complex"/>
    <property type="match status" value="1"/>
</dbReference>
<evidence type="ECO:0000256" key="2">
    <source>
        <dbReference type="ARBA" id="ARBA00004052"/>
    </source>
</evidence>
<evidence type="ECO:0000256" key="11">
    <source>
        <dbReference type="SAM" id="MobiDB-lite"/>
    </source>
</evidence>
<dbReference type="Pfam" id="PF00198">
    <property type="entry name" value="2-oxoacid_dh"/>
    <property type="match status" value="1"/>
</dbReference>
<evidence type="ECO:0000256" key="1">
    <source>
        <dbReference type="ARBA" id="ARBA00001938"/>
    </source>
</evidence>
<dbReference type="InterPro" id="IPR001078">
    <property type="entry name" value="2-oxoacid_DH_actylTfrase"/>
</dbReference>
<feature type="region of interest" description="Disordered" evidence="11">
    <location>
        <begin position="83"/>
        <end position="200"/>
    </location>
</feature>
<dbReference type="GO" id="GO:0031405">
    <property type="term" value="F:lipoic acid binding"/>
    <property type="evidence" value="ECO:0007669"/>
    <property type="project" value="TreeGrafter"/>
</dbReference>
<dbReference type="EMBL" id="NIPW01000041">
    <property type="protein sequence ID" value="OWJ75219.1"/>
    <property type="molecule type" value="Genomic_DNA"/>
</dbReference>
<dbReference type="FunFam" id="3.30.559.10:FF:000007">
    <property type="entry name" value="Dihydrolipoamide acetyltransferase component of pyruvate dehydrogenase complex"/>
    <property type="match status" value="1"/>
</dbReference>
<dbReference type="Gene3D" id="4.10.320.10">
    <property type="entry name" value="E3-binding domain"/>
    <property type="match status" value="1"/>
</dbReference>
<comment type="function">
    <text evidence="2">E2 component of the 2-oxoglutarate dehydrogenase (OGDH) complex which catalyzes the second step in the conversion of 2-oxoglutarate to succinyl-CoA and CO(2).</text>
</comment>
<evidence type="ECO:0000256" key="10">
    <source>
        <dbReference type="RuleBase" id="RU003423"/>
    </source>
</evidence>
<evidence type="ECO:0000256" key="5">
    <source>
        <dbReference type="ARBA" id="ARBA00011666"/>
    </source>
</evidence>
<evidence type="ECO:0000259" key="12">
    <source>
        <dbReference type="PROSITE" id="PS50968"/>
    </source>
</evidence>
<evidence type="ECO:0000313" key="14">
    <source>
        <dbReference type="EMBL" id="OWJ75219.1"/>
    </source>
</evidence>
<feature type="compositionally biased region" description="Low complexity" evidence="11">
    <location>
        <begin position="118"/>
        <end position="162"/>
    </location>
</feature>
<dbReference type="EC" id="2.3.1.-" evidence="10"/>
<comment type="caution">
    <text evidence="14">The sequence shown here is derived from an EMBL/GenBank/DDBJ whole genome shotgun (WGS) entry which is preliminary data.</text>
</comment>
<dbReference type="Pfam" id="PF00364">
    <property type="entry name" value="Biotin_lipoyl"/>
    <property type="match status" value="1"/>
</dbReference>
<dbReference type="InterPro" id="IPR036625">
    <property type="entry name" value="E3-bd_dom_sf"/>
</dbReference>
<dbReference type="CDD" id="cd06849">
    <property type="entry name" value="lipoyl_domain"/>
    <property type="match status" value="1"/>
</dbReference>
<keyword evidence="7 10" id="KW-0450">Lipoyl</keyword>
<keyword evidence="15" id="KW-1185">Reference proteome</keyword>
<feature type="domain" description="Lipoyl-binding" evidence="12">
    <location>
        <begin position="3"/>
        <end position="78"/>
    </location>
</feature>
<keyword evidence="8 10" id="KW-0012">Acyltransferase</keyword>
<dbReference type="Gene3D" id="3.30.559.10">
    <property type="entry name" value="Chloramphenicol acetyltransferase-like domain"/>
    <property type="match status" value="1"/>
</dbReference>
<dbReference type="PROSITE" id="PS50968">
    <property type="entry name" value="BIOTINYL_LIPOYL"/>
    <property type="match status" value="1"/>
</dbReference>
<evidence type="ECO:0000313" key="15">
    <source>
        <dbReference type="Proteomes" id="UP000196878"/>
    </source>
</evidence>
<dbReference type="OrthoDB" id="9805770at2"/>
<name>A0A212A762_9RHOB</name>
<dbReference type="PROSITE" id="PS00189">
    <property type="entry name" value="LIPOYL"/>
    <property type="match status" value="1"/>
</dbReference>
<dbReference type="RefSeq" id="WP_088216728.1">
    <property type="nucleotide sequence ID" value="NZ_NIPW01000041.1"/>
</dbReference>
<dbReference type="PANTHER" id="PTHR43178:SF5">
    <property type="entry name" value="LIPOAMIDE ACYLTRANSFERASE COMPONENT OF BRANCHED-CHAIN ALPHA-KETO ACID DEHYDROGENASE COMPLEX, MITOCHONDRIAL"/>
    <property type="match status" value="1"/>
</dbReference>
<dbReference type="InterPro" id="IPR000089">
    <property type="entry name" value="Biotin_lipoyl"/>
</dbReference>
<comment type="subunit">
    <text evidence="5">Forms a 24-polypeptide structural core with octahedral symmetry. Part of the 2-oxoglutarate dehydrogenase (OGDH) complex composed of E1 (2-oxoglutarate dehydrogenase), E2 (dihydrolipoamide succinyltransferase) and E3 (dihydrolipoamide dehydrogenase); the complex contains multiple copies of the three enzymatic components (E1, E2 and E3).</text>
</comment>
<accession>A0A212A762</accession>
<dbReference type="InterPro" id="IPR050743">
    <property type="entry name" value="2-oxoacid_DH_E2_comp"/>
</dbReference>
<proteinExistence type="inferred from homology"/>
<dbReference type="Gene3D" id="2.40.50.100">
    <property type="match status" value="1"/>
</dbReference>